<reference evidence="2" key="1">
    <citation type="submission" date="2019-07" db="EMBL/GenBank/DDBJ databases">
        <title>The discovery of a new lineage B mimivirus raises questions about particles surface fibrils.</title>
        <authorList>
            <person name="Silva L.K.S."/>
            <person name="Rodrigues R.A.L."/>
            <person name="Andrade A.C.S.P."/>
            <person name="Hikida H."/>
            <person name="Andreani J."/>
            <person name="Levasseur A."/>
            <person name="La Scola B."/>
            <person name="Abrahao J.S."/>
        </authorList>
    </citation>
    <scope>NUCLEOTIDE SEQUENCE</scope>
    <source>
        <strain evidence="2">B60</strain>
    </source>
</reference>
<dbReference type="Gene3D" id="1.10.510.10">
    <property type="entry name" value="Transferase(Phosphotransferase) domain 1"/>
    <property type="match status" value="1"/>
</dbReference>
<dbReference type="SUPFAM" id="SSF56112">
    <property type="entry name" value="Protein kinase-like (PK-like)"/>
    <property type="match status" value="1"/>
</dbReference>
<evidence type="ECO:0000259" key="1">
    <source>
        <dbReference type="Pfam" id="PF03109"/>
    </source>
</evidence>
<dbReference type="InterPro" id="IPR011009">
    <property type="entry name" value="Kinase-like_dom_sf"/>
</dbReference>
<organism evidence="2">
    <name type="scientific">Borely moumouvirus</name>
    <dbReference type="NCBI Taxonomy" id="2712067"/>
    <lineage>
        <taxon>Viruses</taxon>
        <taxon>Varidnaviria</taxon>
        <taxon>Bamfordvirae</taxon>
        <taxon>Nucleocytoviricota</taxon>
        <taxon>Megaviricetes</taxon>
        <taxon>Imitervirales</taxon>
        <taxon>Mimiviridae</taxon>
        <taxon>Megamimivirinae</taxon>
        <taxon>Moumouvirus</taxon>
    </lineage>
</organism>
<accession>A0A6G6AC48</accession>
<sequence length="806" mass="95804">MPVELISESNKSPRILTFNDFIKKIQFCIEMANNKIFINMTKPKIEYDWVCIKKNISYDYYFENLKINWERVVQEYVSQTNNSCQFRELIKIYKKYDPQTTNIENIIDLVFSENFNFLDWDLDFKLDTNIFDNISNMCNIIYHSCQISDVYKCIIGKYKSKYKDKFKNKNKDDMITIIKTDFIQINDLIKNFTENSCFKENFFNDLSKNLQDMYNLSIRSELNTNLPDDLGMMKNFFTKIIEKYYDNLHPIIWAQILYSIFDNVFIQLPYTSKEIFQFISGNILKNSGPFILKIIQFIKPMLNADQIQKYSLKNMTYPKLNEKQVDYLLEKIMHNYDIFNIVDNYSASVGHICKLQKLSNPDENIIIKIIKPLSVIQSCWEYKTLINIFPKYSCEHKFIKSLLESNGKEFNVLNEINNINKAHQHYTCSYKSIFNLNIEANLTTIKYLPNILKDNYWFAFPMTLAPGIPLDKLLGQNIILNDTSYRANLHRCLDLLVYKFIYNIIKNGFYHGDLHSGNIFYSHELFQLTLIDFGCVNEFDIHSSDSSIQTILDILIMSIFYNYDGILDILTKFINNKCDDNKIDTNSKSYNIFKEQLKFYKNQNIINRNEIQKRYSIHNDQIFGKQRIIEENLTDQPIKFNIDINKNKSIYKYLDLEENINDSYIYENLEIFNNPISKKNNSEVCLNDILEKITKFYLSNGINIAIRFTEFYEFQRSYLLLVNVLKNFGYDDIRMSSVINKAIINWKNIPELLHLTTTIRVTKIYLREKKLYNNLINNNTKLVQSCGYYDSLFKLQAQKKYSYDKF</sequence>
<feature type="domain" description="ABC1 atypical kinase-like" evidence="1">
    <location>
        <begin position="464"/>
        <end position="554"/>
    </location>
</feature>
<name>A0A6G6AC48_9VIRU</name>
<dbReference type="EMBL" id="MN175499">
    <property type="protein sequence ID" value="QID05898.1"/>
    <property type="molecule type" value="Genomic_DNA"/>
</dbReference>
<dbReference type="Pfam" id="PF03109">
    <property type="entry name" value="ABC1"/>
    <property type="match status" value="1"/>
</dbReference>
<evidence type="ECO:0000313" key="2">
    <source>
        <dbReference type="EMBL" id="QID05898.1"/>
    </source>
</evidence>
<proteinExistence type="predicted"/>
<protein>
    <recommendedName>
        <fullName evidence="1">ABC1 atypical kinase-like domain-containing protein</fullName>
    </recommendedName>
</protein>
<dbReference type="InterPro" id="IPR004147">
    <property type="entry name" value="ABC1_dom"/>
</dbReference>